<dbReference type="GO" id="GO:0003676">
    <property type="term" value="F:nucleic acid binding"/>
    <property type="evidence" value="ECO:0007669"/>
    <property type="project" value="InterPro"/>
</dbReference>
<proteinExistence type="inferred from homology"/>
<evidence type="ECO:0000256" key="1">
    <source>
        <dbReference type="ARBA" id="ARBA00022603"/>
    </source>
</evidence>
<dbReference type="Pfam" id="PF05175">
    <property type="entry name" value="MTS"/>
    <property type="match status" value="1"/>
</dbReference>
<dbReference type="InterPro" id="IPR007848">
    <property type="entry name" value="Small_mtfrase_dom"/>
</dbReference>
<evidence type="ECO:0000256" key="3">
    <source>
        <dbReference type="ARBA" id="ARBA00022691"/>
    </source>
</evidence>
<protein>
    <recommendedName>
        <fullName evidence="5">Release factor glutamine methyltransferase</fullName>
        <shortName evidence="5">RF MTase</shortName>
        <ecNumber evidence="5">2.1.1.297</ecNumber>
    </recommendedName>
    <alternativeName>
        <fullName evidence="5">N5-glutamine methyltransferase PrmC</fullName>
    </alternativeName>
    <alternativeName>
        <fullName evidence="5">Protein-(glutamine-N5) MTase PrmC</fullName>
    </alternativeName>
    <alternativeName>
        <fullName evidence="5">Protein-glutamine N-methyltransferase PrmC</fullName>
    </alternativeName>
</protein>
<dbReference type="NCBIfam" id="TIGR03534">
    <property type="entry name" value="RF_mod_PrmC"/>
    <property type="match status" value="1"/>
</dbReference>
<comment type="similarity">
    <text evidence="5">Belongs to the protein N5-glutamine methyltransferase family. PrmC subfamily.</text>
</comment>
<dbReference type="AlphaFoldDB" id="A0A9J6QS55"/>
<accession>A0A9J6QS55</accession>
<comment type="caution">
    <text evidence="8">The sequence shown here is derived from an EMBL/GenBank/DDBJ whole genome shotgun (WGS) entry which is preliminary data.</text>
</comment>
<reference evidence="8" key="1">
    <citation type="submission" date="2022-09" db="EMBL/GenBank/DDBJ databases">
        <title>Culturomic study of gut microbiota in children with autism spectrum disorder.</title>
        <authorList>
            <person name="Efimov B.A."/>
            <person name="Chaplin A.V."/>
            <person name="Sokolova S.R."/>
            <person name="Pikina A.P."/>
            <person name="Korzhanova M."/>
            <person name="Belova V."/>
            <person name="Korostin D."/>
        </authorList>
    </citation>
    <scope>NUCLEOTIDE SEQUENCE</scope>
    <source>
        <strain evidence="8">ASD5510</strain>
    </source>
</reference>
<dbReference type="GO" id="GO:0102559">
    <property type="term" value="F:peptide chain release factor N(5)-glutamine methyltransferase activity"/>
    <property type="evidence" value="ECO:0007669"/>
    <property type="project" value="UniProtKB-EC"/>
</dbReference>
<keyword evidence="9" id="KW-1185">Reference proteome</keyword>
<evidence type="ECO:0000313" key="9">
    <source>
        <dbReference type="Proteomes" id="UP001065549"/>
    </source>
</evidence>
<dbReference type="CDD" id="cd02440">
    <property type="entry name" value="AdoMet_MTases"/>
    <property type="match status" value="1"/>
</dbReference>
<evidence type="ECO:0000256" key="2">
    <source>
        <dbReference type="ARBA" id="ARBA00022679"/>
    </source>
</evidence>
<dbReference type="HAMAP" id="MF_02126">
    <property type="entry name" value="RF_methyltr_PrmC"/>
    <property type="match status" value="1"/>
</dbReference>
<feature type="binding site" evidence="5">
    <location>
        <position position="150"/>
    </location>
    <ligand>
        <name>S-adenosyl-L-methionine</name>
        <dbReference type="ChEBI" id="CHEBI:59789"/>
    </ligand>
</feature>
<dbReference type="GO" id="GO:0032259">
    <property type="term" value="P:methylation"/>
    <property type="evidence" value="ECO:0007669"/>
    <property type="project" value="UniProtKB-KW"/>
</dbReference>
<dbReference type="InterPro" id="IPR029063">
    <property type="entry name" value="SAM-dependent_MTases_sf"/>
</dbReference>
<evidence type="ECO:0000313" key="8">
    <source>
        <dbReference type="EMBL" id="MCU7377223.1"/>
    </source>
</evidence>
<dbReference type="InterPro" id="IPR019874">
    <property type="entry name" value="RF_methyltr_PrmC"/>
</dbReference>
<gene>
    <name evidence="5 8" type="primary">prmC</name>
    <name evidence="8" type="ORF">OBO34_02520</name>
</gene>
<name>A0A9J6QS55_9FIRM</name>
<keyword evidence="3 5" id="KW-0949">S-adenosyl-L-methionine</keyword>
<dbReference type="EMBL" id="JAOSHN010000001">
    <property type="protein sequence ID" value="MCU7377223.1"/>
    <property type="molecule type" value="Genomic_DNA"/>
</dbReference>
<feature type="domain" description="Methyltransferase small" evidence="6">
    <location>
        <begin position="118"/>
        <end position="196"/>
    </location>
</feature>
<dbReference type="InterPro" id="IPR004556">
    <property type="entry name" value="HemK-like"/>
</dbReference>
<dbReference type="InterPro" id="IPR040758">
    <property type="entry name" value="PrmC_N"/>
</dbReference>
<dbReference type="Proteomes" id="UP001065549">
    <property type="component" value="Unassembled WGS sequence"/>
</dbReference>
<evidence type="ECO:0000259" key="7">
    <source>
        <dbReference type="Pfam" id="PF17827"/>
    </source>
</evidence>
<dbReference type="Gene3D" id="1.10.8.10">
    <property type="entry name" value="DNA helicase RuvA subunit, C-terminal domain"/>
    <property type="match status" value="1"/>
</dbReference>
<dbReference type="PANTHER" id="PTHR18895:SF74">
    <property type="entry name" value="MTRF1L RELEASE FACTOR GLUTAMINE METHYLTRANSFERASE"/>
    <property type="match status" value="1"/>
</dbReference>
<keyword evidence="1 5" id="KW-0489">Methyltransferase</keyword>
<dbReference type="PROSITE" id="PS00092">
    <property type="entry name" value="N6_MTASE"/>
    <property type="match status" value="1"/>
</dbReference>
<feature type="binding site" evidence="5">
    <location>
        <position position="192"/>
    </location>
    <ligand>
        <name>S-adenosyl-L-methionine</name>
        <dbReference type="ChEBI" id="CHEBI:59789"/>
    </ligand>
</feature>
<dbReference type="InterPro" id="IPR050320">
    <property type="entry name" value="N5-glutamine_MTase"/>
</dbReference>
<keyword evidence="2 5" id="KW-0808">Transferase</keyword>
<evidence type="ECO:0000259" key="6">
    <source>
        <dbReference type="Pfam" id="PF05175"/>
    </source>
</evidence>
<dbReference type="Pfam" id="PF17827">
    <property type="entry name" value="PrmC_N"/>
    <property type="match status" value="1"/>
</dbReference>
<dbReference type="EC" id="2.1.1.297" evidence="5"/>
<evidence type="ECO:0000256" key="5">
    <source>
        <dbReference type="HAMAP-Rule" id="MF_02126"/>
    </source>
</evidence>
<feature type="binding site" evidence="5">
    <location>
        <begin position="192"/>
        <end position="195"/>
    </location>
    <ligand>
        <name>substrate</name>
    </ligand>
</feature>
<dbReference type="InterPro" id="IPR002052">
    <property type="entry name" value="DNA_methylase_N6_adenine_CS"/>
</dbReference>
<dbReference type="Gene3D" id="3.40.50.150">
    <property type="entry name" value="Vaccinia Virus protein VP39"/>
    <property type="match status" value="1"/>
</dbReference>
<dbReference type="RefSeq" id="WP_253020665.1">
    <property type="nucleotide sequence ID" value="NZ_JAOSHN010000001.1"/>
</dbReference>
<dbReference type="PANTHER" id="PTHR18895">
    <property type="entry name" value="HEMK METHYLTRANSFERASE"/>
    <property type="match status" value="1"/>
</dbReference>
<comment type="catalytic activity">
    <reaction evidence="4 5">
        <text>L-glutaminyl-[peptide chain release factor] + S-adenosyl-L-methionine = N(5)-methyl-L-glutaminyl-[peptide chain release factor] + S-adenosyl-L-homocysteine + H(+)</text>
        <dbReference type="Rhea" id="RHEA:42896"/>
        <dbReference type="Rhea" id="RHEA-COMP:10271"/>
        <dbReference type="Rhea" id="RHEA-COMP:10272"/>
        <dbReference type="ChEBI" id="CHEBI:15378"/>
        <dbReference type="ChEBI" id="CHEBI:30011"/>
        <dbReference type="ChEBI" id="CHEBI:57856"/>
        <dbReference type="ChEBI" id="CHEBI:59789"/>
        <dbReference type="ChEBI" id="CHEBI:61891"/>
        <dbReference type="EC" id="2.1.1.297"/>
    </reaction>
</comment>
<comment type="caution">
    <text evidence="5">Lacks conserved residue(s) required for the propagation of feature annotation.</text>
</comment>
<evidence type="ECO:0000256" key="4">
    <source>
        <dbReference type="ARBA" id="ARBA00048391"/>
    </source>
</evidence>
<comment type="function">
    <text evidence="5">Methylates the class 1 translation termination release factors RF1/PrfA and RF2/PrfB on the glutamine residue of the universally conserved GGQ motif.</text>
</comment>
<sequence>MLVREMIKAGEIRLIEAHCMDPWLDAELLYYYLTGQDRVDLFLASNRPVDPDLQRRYFDLISQREKRIPLQHITGSQEFMGLTFQVNSDVLIPRQDTEILVEEAAKILRGDNPRIPGRRSWRVLDLCCGSGAVGISLARICQNIKVTASDYSGPALETARFNAEKNRVKIRFAQGDLYEAVAKKRFDMIVSNPPYIRTHMIPILQDEVKSFEPLMALDGGEDGLDFYRRIIAGAPARLRKKGILALEIGHDQAKDVSELIRATRKFTKVNVVKDLAGHDRVVYAATLY</sequence>
<feature type="domain" description="Release factor glutamine methyltransferase N-terminal" evidence="7">
    <location>
        <begin position="5"/>
        <end position="75"/>
    </location>
</feature>
<dbReference type="NCBIfam" id="TIGR00536">
    <property type="entry name" value="hemK_fam"/>
    <property type="match status" value="1"/>
</dbReference>
<organism evidence="8 9">
    <name type="scientific">Hominibacterium faecale</name>
    <dbReference type="NCBI Taxonomy" id="2839743"/>
    <lineage>
        <taxon>Bacteria</taxon>
        <taxon>Bacillati</taxon>
        <taxon>Bacillota</taxon>
        <taxon>Clostridia</taxon>
        <taxon>Peptostreptococcales</taxon>
        <taxon>Anaerovoracaceae</taxon>
        <taxon>Hominibacterium</taxon>
    </lineage>
</organism>
<dbReference type="SUPFAM" id="SSF53335">
    <property type="entry name" value="S-adenosyl-L-methionine-dependent methyltransferases"/>
    <property type="match status" value="1"/>
</dbReference>